<proteinExistence type="predicted"/>
<accession>A0A0D7EHW6</accession>
<organism evidence="2 3">
    <name type="scientific">Rhodopseudomonas palustris</name>
    <dbReference type="NCBI Taxonomy" id="1076"/>
    <lineage>
        <taxon>Bacteria</taxon>
        <taxon>Pseudomonadati</taxon>
        <taxon>Pseudomonadota</taxon>
        <taxon>Alphaproteobacteria</taxon>
        <taxon>Hyphomicrobiales</taxon>
        <taxon>Nitrobacteraceae</taxon>
        <taxon>Rhodopseudomonas</taxon>
    </lineage>
</organism>
<reference evidence="2 3" key="1">
    <citation type="submission" date="2014-11" db="EMBL/GenBank/DDBJ databases">
        <title>Genomics and ecophysiology of heterotrophic nitrogen fixing bacteria isolated from estuarine surface water.</title>
        <authorList>
            <person name="Bentzon-Tilia M."/>
            <person name="Severin I."/>
            <person name="Hansen L.H."/>
            <person name="Riemann L."/>
        </authorList>
    </citation>
    <scope>NUCLEOTIDE SEQUENCE [LARGE SCALE GENOMIC DNA]</scope>
    <source>
        <strain evidence="2 3">BAL398</strain>
    </source>
</reference>
<keyword evidence="1" id="KW-0812">Transmembrane</keyword>
<sequence length="96" mass="10038">MNQALAFALCLVGFAALVLATRRQQRELVGRPLAPAATRLLRAAGGAALLIVLGLLVGRQGWGLGLVMFSGLTTLAASVVYCALIGYARFGAREPR</sequence>
<evidence type="ECO:0000313" key="2">
    <source>
        <dbReference type="EMBL" id="KIZ39117.1"/>
    </source>
</evidence>
<feature type="transmembrane region" description="Helical" evidence="1">
    <location>
        <begin position="64"/>
        <end position="88"/>
    </location>
</feature>
<dbReference type="Proteomes" id="UP000032515">
    <property type="component" value="Unassembled WGS sequence"/>
</dbReference>
<evidence type="ECO:0000313" key="3">
    <source>
        <dbReference type="Proteomes" id="UP000032515"/>
    </source>
</evidence>
<gene>
    <name evidence="2" type="ORF">OO17_21430</name>
</gene>
<dbReference type="EMBL" id="JXXE01000464">
    <property type="protein sequence ID" value="KIZ39117.1"/>
    <property type="molecule type" value="Genomic_DNA"/>
</dbReference>
<protein>
    <recommendedName>
        <fullName evidence="4">DUF3325 domain-containing protein</fullName>
    </recommendedName>
</protein>
<keyword evidence="1" id="KW-1133">Transmembrane helix</keyword>
<dbReference type="OrthoDB" id="8242289at2"/>
<dbReference type="AlphaFoldDB" id="A0A0D7EHW6"/>
<keyword evidence="1" id="KW-0472">Membrane</keyword>
<dbReference type="InterPro" id="IPR021762">
    <property type="entry name" value="DUF3325"/>
</dbReference>
<comment type="caution">
    <text evidence="2">The sequence shown here is derived from an EMBL/GenBank/DDBJ whole genome shotgun (WGS) entry which is preliminary data.</text>
</comment>
<dbReference type="PATRIC" id="fig|1076.23.peg.5016"/>
<evidence type="ECO:0000256" key="1">
    <source>
        <dbReference type="SAM" id="Phobius"/>
    </source>
</evidence>
<name>A0A0D7EHW6_RHOPL</name>
<feature type="transmembrane region" description="Helical" evidence="1">
    <location>
        <begin position="36"/>
        <end position="57"/>
    </location>
</feature>
<evidence type="ECO:0008006" key="4">
    <source>
        <dbReference type="Google" id="ProtNLM"/>
    </source>
</evidence>
<dbReference type="Pfam" id="PF11804">
    <property type="entry name" value="DUF3325"/>
    <property type="match status" value="1"/>
</dbReference>
<dbReference type="RefSeq" id="WP_044415388.1">
    <property type="nucleotide sequence ID" value="NZ_JXXE01000464.1"/>
</dbReference>